<name>A0A1G7NY68_9RHOB</name>
<dbReference type="RefSeq" id="WP_093740679.1">
    <property type="nucleotide sequence ID" value="NZ_FNBP01000003.1"/>
</dbReference>
<reference evidence="4" key="1">
    <citation type="submission" date="2016-10" db="EMBL/GenBank/DDBJ databases">
        <authorList>
            <person name="Varghese N."/>
            <person name="Submissions S."/>
        </authorList>
    </citation>
    <scope>NUCLEOTIDE SEQUENCE [LARGE SCALE GENOMIC DNA]</scope>
    <source>
        <strain evidence="4">DSM 16477</strain>
    </source>
</reference>
<dbReference type="AlphaFoldDB" id="A0A1G7NY68"/>
<keyword evidence="3" id="KW-0808">Transferase</keyword>
<proteinExistence type="predicted"/>
<evidence type="ECO:0000259" key="2">
    <source>
        <dbReference type="Pfam" id="PF14760"/>
    </source>
</evidence>
<dbReference type="InterPro" id="IPR029462">
    <property type="entry name" value="Rnk_N"/>
</dbReference>
<dbReference type="STRING" id="218672.SAMN04489759_103167"/>
<dbReference type="PANTHER" id="PTHR30437:SF5">
    <property type="entry name" value="REGULATOR OF NUCLEOSIDE DIPHOSPHATE KINASE"/>
    <property type="match status" value="1"/>
</dbReference>
<keyword evidence="3" id="KW-0418">Kinase</keyword>
<dbReference type="GO" id="GO:0070063">
    <property type="term" value="F:RNA polymerase binding"/>
    <property type="evidence" value="ECO:0007669"/>
    <property type="project" value="InterPro"/>
</dbReference>
<dbReference type="EMBL" id="FNBP01000003">
    <property type="protein sequence ID" value="SDF78923.1"/>
    <property type="molecule type" value="Genomic_DNA"/>
</dbReference>
<dbReference type="GO" id="GO:0003677">
    <property type="term" value="F:DNA binding"/>
    <property type="evidence" value="ECO:0007669"/>
    <property type="project" value="InterPro"/>
</dbReference>
<evidence type="ECO:0000313" key="4">
    <source>
        <dbReference type="Proteomes" id="UP000199399"/>
    </source>
</evidence>
<dbReference type="InterPro" id="IPR023459">
    <property type="entry name" value="Tscrpt_elong_fac_GreA/B_fam"/>
</dbReference>
<dbReference type="InterPro" id="IPR001437">
    <property type="entry name" value="Tscrpt_elong_fac_GreA/B_C"/>
</dbReference>
<feature type="domain" description="Transcription elongation factor GreA/GreB C-terminal" evidence="1">
    <location>
        <begin position="60"/>
        <end position="134"/>
    </location>
</feature>
<organism evidence="3 4">
    <name type="scientific">Sulfitobacter delicatus</name>
    <dbReference type="NCBI Taxonomy" id="218672"/>
    <lineage>
        <taxon>Bacteria</taxon>
        <taxon>Pseudomonadati</taxon>
        <taxon>Pseudomonadota</taxon>
        <taxon>Alphaproteobacteria</taxon>
        <taxon>Rhodobacterales</taxon>
        <taxon>Roseobacteraceae</taxon>
        <taxon>Sulfitobacter</taxon>
    </lineage>
</organism>
<dbReference type="GO" id="GO:0016301">
    <property type="term" value="F:kinase activity"/>
    <property type="evidence" value="ECO:0007669"/>
    <property type="project" value="UniProtKB-KW"/>
</dbReference>
<dbReference type="GO" id="GO:0032784">
    <property type="term" value="P:regulation of DNA-templated transcription elongation"/>
    <property type="evidence" value="ECO:0007669"/>
    <property type="project" value="InterPro"/>
</dbReference>
<dbReference type="NCBIfam" id="NF004396">
    <property type="entry name" value="PRK05753.1"/>
    <property type="match status" value="1"/>
</dbReference>
<dbReference type="GO" id="GO:0006354">
    <property type="term" value="P:DNA-templated transcription elongation"/>
    <property type="evidence" value="ECO:0007669"/>
    <property type="project" value="TreeGrafter"/>
</dbReference>
<feature type="domain" description="Regulator of nucleoside diphosphate kinase N-terminal" evidence="2">
    <location>
        <begin position="13"/>
        <end position="53"/>
    </location>
</feature>
<gene>
    <name evidence="3" type="ORF">SAMN04489759_103167</name>
</gene>
<dbReference type="Gene3D" id="3.10.50.30">
    <property type="entry name" value="Transcription elongation factor, GreA/GreB, C-terminal domain"/>
    <property type="match status" value="1"/>
</dbReference>
<dbReference type="Pfam" id="PF14760">
    <property type="entry name" value="Rnk_N"/>
    <property type="match status" value="1"/>
</dbReference>
<dbReference type="Gene3D" id="1.10.286.20">
    <property type="match status" value="1"/>
</dbReference>
<dbReference type="Pfam" id="PF01272">
    <property type="entry name" value="GreA_GreB"/>
    <property type="match status" value="1"/>
</dbReference>
<dbReference type="Proteomes" id="UP000199399">
    <property type="component" value="Unassembled WGS sequence"/>
</dbReference>
<dbReference type="InterPro" id="IPR036953">
    <property type="entry name" value="GreA/GreB_C_sf"/>
</dbReference>
<evidence type="ECO:0000313" key="3">
    <source>
        <dbReference type="EMBL" id="SDF78923.1"/>
    </source>
</evidence>
<dbReference type="PANTHER" id="PTHR30437">
    <property type="entry name" value="TRANSCRIPTION ELONGATION FACTOR GREA"/>
    <property type="match status" value="1"/>
</dbReference>
<protein>
    <submittedName>
        <fullName evidence="3">Regulator of nucleoside diphosphate kinase</fullName>
    </submittedName>
</protein>
<keyword evidence="4" id="KW-1185">Reference proteome</keyword>
<sequence length="144" mass="15974">MSTPPKPRRPRRPKIVLSSTRLAELEALSEGMMRRNPGLAEQLVEELGRARIVTPSRLRADVVDLGREVTYHDETTGKDHTVTLVLPQEADISSGRVSVMTPIGVALIGLAEDAVFHWETRDGQRRALKILKVSSLAQETLQET</sequence>
<dbReference type="SUPFAM" id="SSF54534">
    <property type="entry name" value="FKBP-like"/>
    <property type="match status" value="1"/>
</dbReference>
<dbReference type="OrthoDB" id="192847at2"/>
<accession>A0A1G7NY68</accession>
<evidence type="ECO:0000259" key="1">
    <source>
        <dbReference type="Pfam" id="PF01272"/>
    </source>
</evidence>